<organism evidence="5">
    <name type="scientific">Thermus islandicus</name>
    <dbReference type="NCBI Taxonomy" id="540988"/>
    <lineage>
        <taxon>Bacteria</taxon>
        <taxon>Thermotogati</taxon>
        <taxon>Deinococcota</taxon>
        <taxon>Deinococci</taxon>
        <taxon>Thermales</taxon>
        <taxon>Thermaceae</taxon>
        <taxon>Thermus</taxon>
    </lineage>
</organism>
<evidence type="ECO:0000256" key="1">
    <source>
        <dbReference type="ARBA" id="ARBA00022630"/>
    </source>
</evidence>
<dbReference type="InterPro" id="IPR016169">
    <property type="entry name" value="FAD-bd_PCMH_sub2"/>
</dbReference>
<dbReference type="Pfam" id="PF03450">
    <property type="entry name" value="CO_deh_flav_C"/>
    <property type="match status" value="1"/>
</dbReference>
<dbReference type="PANTHER" id="PTHR42659">
    <property type="entry name" value="XANTHINE DEHYDROGENASE SUBUNIT C-RELATED"/>
    <property type="match status" value="1"/>
</dbReference>
<dbReference type="GO" id="GO:0016491">
    <property type="term" value="F:oxidoreductase activity"/>
    <property type="evidence" value="ECO:0007669"/>
    <property type="project" value="UniProtKB-KW"/>
</dbReference>
<dbReference type="InterPro" id="IPR036683">
    <property type="entry name" value="CO_DH_flav_C_dom_sf"/>
</dbReference>
<protein>
    <submittedName>
        <fullName evidence="5">Xanthine dehydrogenase family protein subunit M</fullName>
    </submittedName>
</protein>
<dbReference type="InterPro" id="IPR002346">
    <property type="entry name" value="Mopterin_DH_FAD-bd"/>
</dbReference>
<dbReference type="SMART" id="SM01092">
    <property type="entry name" value="CO_deh_flav_C"/>
    <property type="match status" value="1"/>
</dbReference>
<comment type="caution">
    <text evidence="5">The sequence shown here is derived from an EMBL/GenBank/DDBJ whole genome shotgun (WGS) entry which is preliminary data.</text>
</comment>
<dbReference type="EMBL" id="DSKL01000036">
    <property type="protein sequence ID" value="HEH81579.1"/>
    <property type="molecule type" value="Genomic_DNA"/>
</dbReference>
<evidence type="ECO:0000259" key="4">
    <source>
        <dbReference type="PROSITE" id="PS51387"/>
    </source>
</evidence>
<dbReference type="PANTHER" id="PTHR42659:SF2">
    <property type="entry name" value="XANTHINE DEHYDROGENASE SUBUNIT C-RELATED"/>
    <property type="match status" value="1"/>
</dbReference>
<dbReference type="Gene3D" id="3.30.465.10">
    <property type="match status" value="1"/>
</dbReference>
<dbReference type="InterPro" id="IPR016166">
    <property type="entry name" value="FAD-bd_PCMH"/>
</dbReference>
<dbReference type="SUPFAM" id="SSF55447">
    <property type="entry name" value="CO dehydrogenase flavoprotein C-terminal domain-like"/>
    <property type="match status" value="1"/>
</dbReference>
<dbReference type="InterPro" id="IPR036318">
    <property type="entry name" value="FAD-bd_PCMH-like_sf"/>
</dbReference>
<keyword evidence="1" id="KW-0285">Flavoprotein</keyword>
<dbReference type="SUPFAM" id="SSF56176">
    <property type="entry name" value="FAD-binding/transporter-associated domain-like"/>
    <property type="match status" value="1"/>
</dbReference>
<dbReference type="InterPro" id="IPR005107">
    <property type="entry name" value="CO_DH_flav_C"/>
</dbReference>
<sequence length="274" mass="29430">MYPASFRYARPRNLDEALRLLQENPEAKLLAGGHSLIPAMKLRLATPALLVDIGRLAELKGIREEGEAYFVGALTTHADIARSSLPLLPLVARVIGDPMVRNLGTIGGSLAHADPAADYPAAILALEAELLARGPQGERRIPARDFFQGMFQTALGPTEILLGLQVPRLPGYRFAYEKFPHPASGYAVVGVAAAVLKEGEALKDVRLAATGAAYAPFRLEGVEAALRQGMGPKEATQGYTPPVPLAEDRFASAEYRLHLLRVLARRALERALGG</sequence>
<gene>
    <name evidence="5" type="ORF">ENP73_00875</name>
</gene>
<evidence type="ECO:0000256" key="3">
    <source>
        <dbReference type="ARBA" id="ARBA00023002"/>
    </source>
</evidence>
<dbReference type="PROSITE" id="PS51387">
    <property type="entry name" value="FAD_PCMH"/>
    <property type="match status" value="1"/>
</dbReference>
<keyword evidence="3" id="KW-0560">Oxidoreductase</keyword>
<reference evidence="5" key="1">
    <citation type="journal article" date="2020" name="mSystems">
        <title>Genome- and Community-Level Interaction Insights into Carbon Utilization and Element Cycling Functions of Hydrothermarchaeota in Hydrothermal Sediment.</title>
        <authorList>
            <person name="Zhou Z."/>
            <person name="Liu Y."/>
            <person name="Xu W."/>
            <person name="Pan J."/>
            <person name="Luo Z.H."/>
            <person name="Li M."/>
        </authorList>
    </citation>
    <scope>NUCLEOTIDE SEQUENCE [LARGE SCALE GENOMIC DNA]</scope>
    <source>
        <strain evidence="5">SpSt-246</strain>
    </source>
</reference>
<dbReference type="Gene3D" id="3.30.390.50">
    <property type="entry name" value="CO dehydrogenase flavoprotein, C-terminal domain"/>
    <property type="match status" value="1"/>
</dbReference>
<dbReference type="AlphaFoldDB" id="A0A7C2C040"/>
<evidence type="ECO:0000256" key="2">
    <source>
        <dbReference type="ARBA" id="ARBA00022827"/>
    </source>
</evidence>
<accession>A0A7C2C040</accession>
<feature type="domain" description="FAD-binding PCMH-type" evidence="4">
    <location>
        <begin position="1"/>
        <end position="171"/>
    </location>
</feature>
<dbReference type="GO" id="GO:0071949">
    <property type="term" value="F:FAD binding"/>
    <property type="evidence" value="ECO:0007669"/>
    <property type="project" value="InterPro"/>
</dbReference>
<dbReference type="Pfam" id="PF00941">
    <property type="entry name" value="FAD_binding_5"/>
    <property type="match status" value="1"/>
</dbReference>
<dbReference type="Gene3D" id="3.30.43.10">
    <property type="entry name" value="Uridine Diphospho-n-acetylenolpyruvylglucosamine Reductase, domain 2"/>
    <property type="match status" value="1"/>
</dbReference>
<evidence type="ECO:0000313" key="5">
    <source>
        <dbReference type="EMBL" id="HEH81579.1"/>
    </source>
</evidence>
<keyword evidence="2" id="KW-0274">FAD</keyword>
<dbReference type="InterPro" id="IPR051312">
    <property type="entry name" value="Diverse_Substr_Oxidored"/>
</dbReference>
<proteinExistence type="predicted"/>
<dbReference type="InterPro" id="IPR016167">
    <property type="entry name" value="FAD-bd_PCMH_sub1"/>
</dbReference>
<name>A0A7C2C040_9DEIN</name>